<dbReference type="STRING" id="126156.SAMN05421670_0942"/>
<dbReference type="Pfam" id="PF08279">
    <property type="entry name" value="HTH_11"/>
    <property type="match status" value="1"/>
</dbReference>
<dbReference type="InterPro" id="IPR036390">
    <property type="entry name" value="WH_DNA-bd_sf"/>
</dbReference>
<dbReference type="SUPFAM" id="SSF46785">
    <property type="entry name" value="Winged helix' DNA-binding domain"/>
    <property type="match status" value="1"/>
</dbReference>
<dbReference type="CDD" id="cd16442">
    <property type="entry name" value="BPL"/>
    <property type="match status" value="1"/>
</dbReference>
<dbReference type="GO" id="GO:0006355">
    <property type="term" value="P:regulation of DNA-templated transcription"/>
    <property type="evidence" value="ECO:0007669"/>
    <property type="project" value="UniProtKB-UniRule"/>
</dbReference>
<dbReference type="Gene3D" id="1.10.10.10">
    <property type="entry name" value="Winged helix-like DNA-binding domain superfamily/Winged helix DNA-binding domain"/>
    <property type="match status" value="1"/>
</dbReference>
<comment type="catalytic activity">
    <reaction evidence="5">
        <text>biotin + L-lysyl-[protein] + ATP = N(6)-biotinyl-L-lysyl-[protein] + AMP + diphosphate + H(+)</text>
        <dbReference type="Rhea" id="RHEA:11756"/>
        <dbReference type="Rhea" id="RHEA-COMP:9752"/>
        <dbReference type="Rhea" id="RHEA-COMP:10505"/>
        <dbReference type="ChEBI" id="CHEBI:15378"/>
        <dbReference type="ChEBI" id="CHEBI:29969"/>
        <dbReference type="ChEBI" id="CHEBI:30616"/>
        <dbReference type="ChEBI" id="CHEBI:33019"/>
        <dbReference type="ChEBI" id="CHEBI:57586"/>
        <dbReference type="ChEBI" id="CHEBI:83144"/>
        <dbReference type="ChEBI" id="CHEBI:456215"/>
        <dbReference type="EC" id="6.3.4.15"/>
    </reaction>
</comment>
<comment type="function">
    <text evidence="5">Acts both as a biotin--[acetyl-CoA-carboxylase] ligase and a repressor.</text>
</comment>
<dbReference type="InterPro" id="IPR003142">
    <property type="entry name" value="BPL_C"/>
</dbReference>
<dbReference type="AlphaFoldDB" id="A0A1I5VS19"/>
<dbReference type="InterPro" id="IPR004408">
    <property type="entry name" value="Biotin_CoA_COase_ligase"/>
</dbReference>
<dbReference type="SUPFAM" id="SSF55681">
    <property type="entry name" value="Class II aaRS and biotin synthetases"/>
    <property type="match status" value="1"/>
</dbReference>
<dbReference type="Pfam" id="PF02237">
    <property type="entry name" value="BPL_C"/>
    <property type="match status" value="1"/>
</dbReference>
<evidence type="ECO:0000313" key="7">
    <source>
        <dbReference type="EMBL" id="SFQ10250.1"/>
    </source>
</evidence>
<dbReference type="InterPro" id="IPR013196">
    <property type="entry name" value="HTH_11"/>
</dbReference>
<keyword evidence="2 5" id="KW-0547">Nucleotide-binding</keyword>
<reference evidence="8" key="1">
    <citation type="submission" date="2016-10" db="EMBL/GenBank/DDBJ databases">
        <authorList>
            <person name="Varghese N."/>
            <person name="Submissions S."/>
        </authorList>
    </citation>
    <scope>NUCLEOTIDE SEQUENCE [LARGE SCALE GENOMIC DNA]</scope>
    <source>
        <strain evidence="8">DSM 11706</strain>
    </source>
</reference>
<keyword evidence="8" id="KW-1185">Reference proteome</keyword>
<dbReference type="InterPro" id="IPR045864">
    <property type="entry name" value="aa-tRNA-synth_II/BPL/LPL"/>
</dbReference>
<evidence type="ECO:0000259" key="6">
    <source>
        <dbReference type="PROSITE" id="PS51733"/>
    </source>
</evidence>
<comment type="similarity">
    <text evidence="5">Belongs to the biotin--protein ligase family.</text>
</comment>
<dbReference type="Proteomes" id="UP000198734">
    <property type="component" value="Unassembled WGS sequence"/>
</dbReference>
<dbReference type="GO" id="GO:0009249">
    <property type="term" value="P:protein lipoylation"/>
    <property type="evidence" value="ECO:0007669"/>
    <property type="project" value="UniProtKB-ARBA"/>
</dbReference>
<keyword evidence="1 5" id="KW-0436">Ligase</keyword>
<keyword evidence="3 5" id="KW-0067">ATP-binding</keyword>
<dbReference type="InterPro" id="IPR004143">
    <property type="entry name" value="BPL_LPL_catalytic"/>
</dbReference>
<keyword evidence="5" id="KW-0804">Transcription</keyword>
<feature type="domain" description="BPL/LPL catalytic" evidence="6">
    <location>
        <begin position="71"/>
        <end position="262"/>
    </location>
</feature>
<dbReference type="GO" id="GO:0004077">
    <property type="term" value="F:biotin--[biotin carboxyl-carrier protein] ligase activity"/>
    <property type="evidence" value="ECO:0007669"/>
    <property type="project" value="UniProtKB-UniRule"/>
</dbReference>
<evidence type="ECO:0000256" key="5">
    <source>
        <dbReference type="HAMAP-Rule" id="MF_00978"/>
    </source>
</evidence>
<dbReference type="PANTHER" id="PTHR12835:SF5">
    <property type="entry name" value="BIOTIN--PROTEIN LIGASE"/>
    <property type="match status" value="1"/>
</dbReference>
<feature type="binding site" evidence="5">
    <location>
        <position position="118"/>
    </location>
    <ligand>
        <name>biotin</name>
        <dbReference type="ChEBI" id="CHEBI:57586"/>
    </ligand>
</feature>
<dbReference type="Gene3D" id="3.30.930.10">
    <property type="entry name" value="Bira Bifunctional Protein, Domain 2"/>
    <property type="match status" value="1"/>
</dbReference>
<dbReference type="InterPro" id="IPR008988">
    <property type="entry name" value="Transcriptional_repressor_C"/>
</dbReference>
<protein>
    <recommendedName>
        <fullName evidence="5">Bifunctional ligase/repressor BirA</fullName>
    </recommendedName>
    <alternativeName>
        <fullName evidence="5">Biotin--[acetyl-CoA-carboxylase] ligase</fullName>
        <ecNumber evidence="5">6.3.4.15</ecNumber>
    </alternativeName>
    <alternativeName>
        <fullName evidence="5">Biotin--protein ligase</fullName>
    </alternativeName>
    <alternativeName>
        <fullName evidence="5">Biotin-[acetyl-CoA carboxylase] synthetase</fullName>
    </alternativeName>
</protein>
<dbReference type="GO" id="GO:0005737">
    <property type="term" value="C:cytoplasm"/>
    <property type="evidence" value="ECO:0007669"/>
    <property type="project" value="TreeGrafter"/>
</dbReference>
<dbReference type="Pfam" id="PF03099">
    <property type="entry name" value="BPL_LplA_LipB"/>
    <property type="match status" value="1"/>
</dbReference>
<proteinExistence type="inferred from homology"/>
<evidence type="ECO:0000256" key="1">
    <source>
        <dbReference type="ARBA" id="ARBA00022598"/>
    </source>
</evidence>
<dbReference type="EMBL" id="FOXU01000001">
    <property type="protein sequence ID" value="SFQ10250.1"/>
    <property type="molecule type" value="Genomic_DNA"/>
</dbReference>
<dbReference type="EC" id="6.3.4.15" evidence="5"/>
<name>A0A1I5VS19_9BACI</name>
<gene>
    <name evidence="5" type="primary">birA</name>
    <name evidence="7" type="ORF">SAMN05421670_0942</name>
</gene>
<evidence type="ECO:0000313" key="8">
    <source>
        <dbReference type="Proteomes" id="UP000198734"/>
    </source>
</evidence>
<keyword evidence="5" id="KW-0238">DNA-binding</keyword>
<organism evidence="7 8">
    <name type="scientific">Psychrobacillus psychrotolerans</name>
    <dbReference type="NCBI Taxonomy" id="126156"/>
    <lineage>
        <taxon>Bacteria</taxon>
        <taxon>Bacillati</taxon>
        <taxon>Bacillota</taxon>
        <taxon>Bacilli</taxon>
        <taxon>Bacillales</taxon>
        <taxon>Bacillaceae</taxon>
        <taxon>Psychrobacillus</taxon>
    </lineage>
</organism>
<sequence>MNISIKEKILSTLINAKGEPVSGQKLADELHISRTMIWKHLKSIEEDGYVIEAIKKKGYILQSIPDLVTPEQILPKLNTKQLGRNIDYYTSCTSTQIIAADKARQGASHGTVIISEEQTAGKGRLERSWDSTANKGIWMSVIIRPNISPEFAAQFTLVSAVAINQAIQEVTNLTPQIKWPNDILINGKKVTGILTELQADMDIVHSIIIGIGVNVNQELSAFDESIQNIATSLKMENGEEVDRSLLVAKILYYLEKYGDLYVEKGFEPIKILWESHNCTIGKRIRATMLRETLEGVALGITKDGVLELRLDSGEIRGIYSADIHLLGRS</sequence>
<evidence type="ECO:0000256" key="4">
    <source>
        <dbReference type="ARBA" id="ARBA00023267"/>
    </source>
</evidence>
<dbReference type="PROSITE" id="PS51733">
    <property type="entry name" value="BPL_LPL_CATALYTIC"/>
    <property type="match status" value="1"/>
</dbReference>
<dbReference type="HAMAP" id="MF_00978">
    <property type="entry name" value="Bifunct_BirA"/>
    <property type="match status" value="1"/>
</dbReference>
<dbReference type="PANTHER" id="PTHR12835">
    <property type="entry name" value="BIOTIN PROTEIN LIGASE"/>
    <property type="match status" value="1"/>
</dbReference>
<dbReference type="InterPro" id="IPR036388">
    <property type="entry name" value="WH-like_DNA-bd_sf"/>
</dbReference>
<dbReference type="GO" id="GO:0003677">
    <property type="term" value="F:DNA binding"/>
    <property type="evidence" value="ECO:0007669"/>
    <property type="project" value="UniProtKB-UniRule"/>
</dbReference>
<feature type="binding site" evidence="5">
    <location>
        <position position="189"/>
    </location>
    <ligand>
        <name>biotin</name>
        <dbReference type="ChEBI" id="CHEBI:57586"/>
    </ligand>
</feature>
<dbReference type="GO" id="GO:0016740">
    <property type="term" value="F:transferase activity"/>
    <property type="evidence" value="ECO:0007669"/>
    <property type="project" value="UniProtKB-ARBA"/>
</dbReference>
<dbReference type="InterPro" id="IPR030855">
    <property type="entry name" value="Bifunct_BirA"/>
</dbReference>
<keyword evidence="4 5" id="KW-0092">Biotin</keyword>
<comment type="caution">
    <text evidence="5">Lacks conserved residue(s) required for the propagation of feature annotation.</text>
</comment>
<dbReference type="Gene3D" id="2.30.30.100">
    <property type="match status" value="1"/>
</dbReference>
<feature type="DNA-binding region" description="H-T-H motif" evidence="5">
    <location>
        <begin position="23"/>
        <end position="42"/>
    </location>
</feature>
<dbReference type="RefSeq" id="WP_093534647.1">
    <property type="nucleotide sequence ID" value="NZ_FOXU01000001.1"/>
</dbReference>
<evidence type="ECO:0000256" key="3">
    <source>
        <dbReference type="ARBA" id="ARBA00022840"/>
    </source>
</evidence>
<keyword evidence="5" id="KW-0678">Repressor</keyword>
<dbReference type="GO" id="GO:0005524">
    <property type="term" value="F:ATP binding"/>
    <property type="evidence" value="ECO:0007669"/>
    <property type="project" value="UniProtKB-UniRule"/>
</dbReference>
<evidence type="ECO:0000256" key="2">
    <source>
        <dbReference type="ARBA" id="ARBA00022741"/>
    </source>
</evidence>
<keyword evidence="5" id="KW-0805">Transcription regulation</keyword>
<dbReference type="OrthoDB" id="9807064at2"/>
<dbReference type="NCBIfam" id="TIGR00121">
    <property type="entry name" value="birA_ligase"/>
    <property type="match status" value="1"/>
</dbReference>
<dbReference type="SUPFAM" id="SSF50037">
    <property type="entry name" value="C-terminal domain of transcriptional repressors"/>
    <property type="match status" value="1"/>
</dbReference>
<accession>A0A1I5VS19</accession>